<comment type="caution">
    <text evidence="2">The sequence shown here is derived from an EMBL/GenBank/DDBJ whole genome shotgun (WGS) entry which is preliminary data.</text>
</comment>
<evidence type="ECO:0000256" key="1">
    <source>
        <dbReference type="SAM" id="Phobius"/>
    </source>
</evidence>
<feature type="transmembrane region" description="Helical" evidence="1">
    <location>
        <begin position="20"/>
        <end position="37"/>
    </location>
</feature>
<dbReference type="AlphaFoldDB" id="A0A8S1RMJ4"/>
<dbReference type="OrthoDB" id="302718at2759"/>
<protein>
    <recommendedName>
        <fullName evidence="4">Transmembrane protein</fullName>
    </recommendedName>
</protein>
<organism evidence="2 3">
    <name type="scientific">Paramecium sonneborni</name>
    <dbReference type="NCBI Taxonomy" id="65129"/>
    <lineage>
        <taxon>Eukaryota</taxon>
        <taxon>Sar</taxon>
        <taxon>Alveolata</taxon>
        <taxon>Ciliophora</taxon>
        <taxon>Intramacronucleata</taxon>
        <taxon>Oligohymenophorea</taxon>
        <taxon>Peniculida</taxon>
        <taxon>Parameciidae</taxon>
        <taxon>Paramecium</taxon>
    </lineage>
</organism>
<proteinExistence type="predicted"/>
<name>A0A8S1RMJ4_9CILI</name>
<reference evidence="2" key="1">
    <citation type="submission" date="2021-01" db="EMBL/GenBank/DDBJ databases">
        <authorList>
            <consortium name="Genoscope - CEA"/>
            <person name="William W."/>
        </authorList>
    </citation>
    <scope>NUCLEOTIDE SEQUENCE</scope>
</reference>
<dbReference type="EMBL" id="CAJJDN010000247">
    <property type="protein sequence ID" value="CAD8129861.1"/>
    <property type="molecule type" value="Genomic_DNA"/>
</dbReference>
<accession>A0A8S1RMJ4</accession>
<keyword evidence="1" id="KW-0472">Membrane</keyword>
<keyword evidence="1" id="KW-0812">Transmembrane</keyword>
<dbReference type="Proteomes" id="UP000692954">
    <property type="component" value="Unassembled WGS sequence"/>
</dbReference>
<keyword evidence="1" id="KW-1133">Transmembrane helix</keyword>
<evidence type="ECO:0000313" key="3">
    <source>
        <dbReference type="Proteomes" id="UP000692954"/>
    </source>
</evidence>
<gene>
    <name evidence="2" type="ORF">PSON_ATCC_30995.1.T2470020</name>
</gene>
<sequence>MIRFGKSPQYIQKNPKINQTIQRFLLFQIIALVYIIFKDDIITLRNMVKVGNQDVIAIFNHYKKGNNDKENEKSSYLLIYKIKSNQIQKGQQLQIQTLQISQKKSCFDLWKPGESIPKNNQFRKNLINLSMMFNIEKLYTQIQNESKDLYQTNVSDMHFISLLKINQIILKLPSRAGNYQIEIDINEEDDIQSVKSNESILNQISQPLLLQSKTELERMKSNYLKNFKWTFFLSINKHCLILSLTNISNLRKSLNPLELQETENVILVNDSQNYYSIFNYQNYKNQHNHNIKIYLLIGLTYYINQIDQNSFKIIDQSLILMLLLKKYLLFFFLILEELKLVILHLRIN</sequence>
<keyword evidence="3" id="KW-1185">Reference proteome</keyword>
<evidence type="ECO:0008006" key="4">
    <source>
        <dbReference type="Google" id="ProtNLM"/>
    </source>
</evidence>
<evidence type="ECO:0000313" key="2">
    <source>
        <dbReference type="EMBL" id="CAD8129861.1"/>
    </source>
</evidence>